<keyword evidence="8 16" id="KW-0808">Transferase</keyword>
<dbReference type="InterPro" id="IPR016030">
    <property type="entry name" value="CblAdoTrfase-like"/>
</dbReference>
<evidence type="ECO:0000256" key="14">
    <source>
        <dbReference type="ARBA" id="ARBA00048555"/>
    </source>
</evidence>
<evidence type="ECO:0000256" key="16">
    <source>
        <dbReference type="RuleBase" id="RU366026"/>
    </source>
</evidence>
<dbReference type="AlphaFoldDB" id="A0A1G8P299"/>
<name>A0A1G8P299_ANEMI</name>
<gene>
    <name evidence="18" type="ORF">SAMN04487909_108216</name>
</gene>
<evidence type="ECO:0000256" key="1">
    <source>
        <dbReference type="ARBA" id="ARBA00004496"/>
    </source>
</evidence>
<evidence type="ECO:0000256" key="8">
    <source>
        <dbReference type="ARBA" id="ARBA00022679"/>
    </source>
</evidence>
<dbReference type="NCBIfam" id="TIGR00636">
    <property type="entry name" value="PduO_Nterm"/>
    <property type="match status" value="1"/>
</dbReference>
<sequence length="187" mass="20782">MMKIYTKSGDKGETSLVYGMRVPKYDPRVEAYGTCDEANSAIGLALSHVPQGEEWQELFSVCHIVQTKLFHIGAELATPAGKEVGWKIEASDVELLEKMIDKWDAELPALKNFVLPGGCPAGAGMHFARTVARRAERKAIAVAEHLEVNPTVIRYLNRLSDFLFVAARYVNQKVGKVEPTLHQDDKK</sequence>
<dbReference type="FunFam" id="1.20.1200.10:FF:000003">
    <property type="entry name" value="ATP:cob(I)alamin adenosyltransferase"/>
    <property type="match status" value="1"/>
</dbReference>
<comment type="pathway">
    <text evidence="2 16">Cofactor biosynthesis; adenosylcobalamin biosynthesis; adenosylcobalamin from cob(II)yrinate a,c-diamide: step 2/7.</text>
</comment>
<comment type="similarity">
    <text evidence="3 16">Belongs to the Cob(I)alamin adenosyltransferase family.</text>
</comment>
<dbReference type="Gene3D" id="1.20.1200.10">
    <property type="entry name" value="Cobalamin adenosyltransferase-like"/>
    <property type="match status" value="1"/>
</dbReference>
<evidence type="ECO:0000256" key="4">
    <source>
        <dbReference type="ARBA" id="ARBA00012454"/>
    </source>
</evidence>
<dbReference type="PANTHER" id="PTHR12213">
    <property type="entry name" value="CORRINOID ADENOSYLTRANSFERASE"/>
    <property type="match status" value="1"/>
</dbReference>
<evidence type="ECO:0000256" key="3">
    <source>
        <dbReference type="ARBA" id="ARBA00007487"/>
    </source>
</evidence>
<evidence type="ECO:0000259" key="17">
    <source>
        <dbReference type="Pfam" id="PF01923"/>
    </source>
</evidence>
<evidence type="ECO:0000313" key="18">
    <source>
        <dbReference type="EMBL" id="SDI86607.1"/>
    </source>
</evidence>
<dbReference type="EMBL" id="FNED01000008">
    <property type="protein sequence ID" value="SDI86607.1"/>
    <property type="molecule type" value="Genomic_DNA"/>
</dbReference>
<dbReference type="UniPathway" id="UPA00148">
    <property type="reaction ID" value="UER00233"/>
</dbReference>
<comment type="subcellular location">
    <subcellularLocation>
        <location evidence="1">Cytoplasm</location>
    </subcellularLocation>
</comment>
<proteinExistence type="inferred from homology"/>
<dbReference type="SUPFAM" id="SSF89028">
    <property type="entry name" value="Cobalamin adenosyltransferase-like"/>
    <property type="match status" value="1"/>
</dbReference>
<keyword evidence="10 16" id="KW-0067">ATP-binding</keyword>
<dbReference type="Proteomes" id="UP000182836">
    <property type="component" value="Unassembled WGS sequence"/>
</dbReference>
<organism evidence="18 19">
    <name type="scientific">Aneurinibacillus migulanus</name>
    <name type="common">Bacillus migulanus</name>
    <dbReference type="NCBI Taxonomy" id="47500"/>
    <lineage>
        <taxon>Bacteria</taxon>
        <taxon>Bacillati</taxon>
        <taxon>Bacillota</taxon>
        <taxon>Bacilli</taxon>
        <taxon>Bacillales</taxon>
        <taxon>Paenibacillaceae</taxon>
        <taxon>Aneurinibacillus group</taxon>
        <taxon>Aneurinibacillus</taxon>
    </lineage>
</organism>
<comment type="catalytic activity">
    <reaction evidence="14 16">
        <text>2 cob(II)yrinate a,c diamide + reduced [electron-transfer flavoprotein] + 2 ATP = 2 adenosylcob(III)yrinate a,c-diamide + 2 triphosphate + oxidized [electron-transfer flavoprotein] + 3 H(+)</text>
        <dbReference type="Rhea" id="RHEA:11528"/>
        <dbReference type="Rhea" id="RHEA-COMP:10685"/>
        <dbReference type="Rhea" id="RHEA-COMP:10686"/>
        <dbReference type="ChEBI" id="CHEBI:15378"/>
        <dbReference type="ChEBI" id="CHEBI:18036"/>
        <dbReference type="ChEBI" id="CHEBI:30616"/>
        <dbReference type="ChEBI" id="CHEBI:57692"/>
        <dbReference type="ChEBI" id="CHEBI:58307"/>
        <dbReference type="ChEBI" id="CHEBI:58503"/>
        <dbReference type="ChEBI" id="CHEBI:58537"/>
        <dbReference type="EC" id="2.5.1.17"/>
    </reaction>
</comment>
<dbReference type="GO" id="GO:0009236">
    <property type="term" value="P:cobalamin biosynthetic process"/>
    <property type="evidence" value="ECO:0007669"/>
    <property type="project" value="UniProtKB-UniRule"/>
</dbReference>
<evidence type="ECO:0000256" key="10">
    <source>
        <dbReference type="ARBA" id="ARBA00022840"/>
    </source>
</evidence>
<evidence type="ECO:0000256" key="13">
    <source>
        <dbReference type="ARBA" id="ARBA00033354"/>
    </source>
</evidence>
<dbReference type="PANTHER" id="PTHR12213:SF0">
    <property type="entry name" value="CORRINOID ADENOSYLTRANSFERASE MMAB"/>
    <property type="match status" value="1"/>
</dbReference>
<dbReference type="GO" id="GO:0005524">
    <property type="term" value="F:ATP binding"/>
    <property type="evidence" value="ECO:0007669"/>
    <property type="project" value="UniProtKB-UniRule"/>
</dbReference>
<evidence type="ECO:0000256" key="2">
    <source>
        <dbReference type="ARBA" id="ARBA00005121"/>
    </source>
</evidence>
<dbReference type="InterPro" id="IPR029499">
    <property type="entry name" value="PduO-typ"/>
</dbReference>
<dbReference type="GO" id="GO:0005737">
    <property type="term" value="C:cytoplasm"/>
    <property type="evidence" value="ECO:0007669"/>
    <property type="project" value="UniProtKB-SubCell"/>
</dbReference>
<dbReference type="EC" id="2.5.1.17" evidence="4 16"/>
<keyword evidence="9 16" id="KW-0547">Nucleotide-binding</keyword>
<comment type="catalytic activity">
    <reaction evidence="15 16">
        <text>2 cob(II)alamin + reduced [electron-transfer flavoprotein] + 2 ATP = 2 adenosylcob(III)alamin + 2 triphosphate + oxidized [electron-transfer flavoprotein] + 3 H(+)</text>
        <dbReference type="Rhea" id="RHEA:28671"/>
        <dbReference type="Rhea" id="RHEA-COMP:10685"/>
        <dbReference type="Rhea" id="RHEA-COMP:10686"/>
        <dbReference type="ChEBI" id="CHEBI:15378"/>
        <dbReference type="ChEBI" id="CHEBI:16304"/>
        <dbReference type="ChEBI" id="CHEBI:18036"/>
        <dbReference type="ChEBI" id="CHEBI:18408"/>
        <dbReference type="ChEBI" id="CHEBI:30616"/>
        <dbReference type="ChEBI" id="CHEBI:57692"/>
        <dbReference type="ChEBI" id="CHEBI:58307"/>
        <dbReference type="EC" id="2.5.1.17"/>
    </reaction>
</comment>
<keyword evidence="6" id="KW-0963">Cytoplasm</keyword>
<protein>
    <recommendedName>
        <fullName evidence="5 16">Corrinoid adenosyltransferase</fullName>
        <ecNumber evidence="4 16">2.5.1.17</ecNumber>
    </recommendedName>
    <alternativeName>
        <fullName evidence="11 16">Cob(II)alamin adenosyltransferase</fullName>
    </alternativeName>
    <alternativeName>
        <fullName evidence="13 16">Cob(II)yrinic acid a,c-diamide adenosyltransferase</fullName>
    </alternativeName>
    <alternativeName>
        <fullName evidence="12 16">Cobinamide/cobalamin adenosyltransferase</fullName>
    </alternativeName>
</protein>
<evidence type="ECO:0000256" key="15">
    <source>
        <dbReference type="ARBA" id="ARBA00048692"/>
    </source>
</evidence>
<accession>A0A1G8P299</accession>
<dbReference type="GO" id="GO:0008817">
    <property type="term" value="F:corrinoid adenosyltransferase activity"/>
    <property type="evidence" value="ECO:0007669"/>
    <property type="project" value="UniProtKB-UniRule"/>
</dbReference>
<evidence type="ECO:0000313" key="19">
    <source>
        <dbReference type="Proteomes" id="UP000182836"/>
    </source>
</evidence>
<dbReference type="InterPro" id="IPR036451">
    <property type="entry name" value="CblAdoTrfase-like_sf"/>
</dbReference>
<evidence type="ECO:0000256" key="7">
    <source>
        <dbReference type="ARBA" id="ARBA00022573"/>
    </source>
</evidence>
<evidence type="ECO:0000256" key="5">
    <source>
        <dbReference type="ARBA" id="ARBA00020963"/>
    </source>
</evidence>
<reference evidence="18 19" key="1">
    <citation type="submission" date="2016-10" db="EMBL/GenBank/DDBJ databases">
        <authorList>
            <person name="de Groot N.N."/>
        </authorList>
    </citation>
    <scope>NUCLEOTIDE SEQUENCE [LARGE SCALE GENOMIC DNA]</scope>
    <source>
        <strain evidence="18 19">DSM 2895</strain>
    </source>
</reference>
<feature type="domain" description="Cobalamin adenosyltransferase-like" evidence="17">
    <location>
        <begin position="4"/>
        <end position="170"/>
    </location>
</feature>
<evidence type="ECO:0000256" key="6">
    <source>
        <dbReference type="ARBA" id="ARBA00022490"/>
    </source>
</evidence>
<evidence type="ECO:0000256" key="9">
    <source>
        <dbReference type="ARBA" id="ARBA00022741"/>
    </source>
</evidence>
<evidence type="ECO:0000256" key="12">
    <source>
        <dbReference type="ARBA" id="ARBA00033334"/>
    </source>
</evidence>
<evidence type="ECO:0000256" key="11">
    <source>
        <dbReference type="ARBA" id="ARBA00031529"/>
    </source>
</evidence>
<keyword evidence="7 16" id="KW-0169">Cobalamin biosynthesis</keyword>
<dbReference type="Pfam" id="PF01923">
    <property type="entry name" value="Cob_adeno_trans"/>
    <property type="match status" value="1"/>
</dbReference>